<gene>
    <name evidence="2" type="ORF">CALMAC_LOCUS14614</name>
</gene>
<evidence type="ECO:0000313" key="2">
    <source>
        <dbReference type="EMBL" id="VEN55437.1"/>
    </source>
</evidence>
<dbReference type="OrthoDB" id="6755186at2759"/>
<dbReference type="EMBL" id="CAACVG010010277">
    <property type="protein sequence ID" value="VEN55437.1"/>
    <property type="molecule type" value="Genomic_DNA"/>
</dbReference>
<feature type="compositionally biased region" description="Basic and acidic residues" evidence="1">
    <location>
        <begin position="149"/>
        <end position="164"/>
    </location>
</feature>
<sequence length="307" mass="33756">HARWTIFVGLPPDKILSIHAKAIGCITSIITNKMKFSTALVTLAFLICAVRCGVILDKLKKVRCDLHHMGDSLISHGHLISDPCPHEQSVNADVTKYENNRQHVVTETTNHGSAAEQHGPAIEDDRHSVYILESSTKRDGIDGYGQKGNIEHEMTTESLKRKQQESSTDNHNPYEDQPVGSHAVPPKRNENNAVVPKKNENNADNIYQGQRVSSESTTSKKNIDMEEVHAGVILFPGETGGGRDDIHGGTSETDMDGARFDHSTTTKASVLTTTKAVDDVDIERNLAKVKLNCPVVDRNNNCITDYS</sequence>
<keyword evidence="3" id="KW-1185">Reference proteome</keyword>
<feature type="non-terminal residue" evidence="2">
    <location>
        <position position="1"/>
    </location>
</feature>
<reference evidence="2 3" key="1">
    <citation type="submission" date="2019-01" db="EMBL/GenBank/DDBJ databases">
        <authorList>
            <person name="Sayadi A."/>
        </authorList>
    </citation>
    <scope>NUCLEOTIDE SEQUENCE [LARGE SCALE GENOMIC DNA]</scope>
</reference>
<protein>
    <submittedName>
        <fullName evidence="2">Uncharacterized protein</fullName>
    </submittedName>
</protein>
<evidence type="ECO:0000313" key="3">
    <source>
        <dbReference type="Proteomes" id="UP000410492"/>
    </source>
</evidence>
<accession>A0A653D7X9</accession>
<dbReference type="AlphaFoldDB" id="A0A653D7X9"/>
<dbReference type="Proteomes" id="UP000410492">
    <property type="component" value="Unassembled WGS sequence"/>
</dbReference>
<name>A0A653D7X9_CALMS</name>
<feature type="region of interest" description="Disordered" evidence="1">
    <location>
        <begin position="108"/>
        <end position="224"/>
    </location>
</feature>
<organism evidence="2 3">
    <name type="scientific">Callosobruchus maculatus</name>
    <name type="common">Southern cowpea weevil</name>
    <name type="synonym">Pulse bruchid</name>
    <dbReference type="NCBI Taxonomy" id="64391"/>
    <lineage>
        <taxon>Eukaryota</taxon>
        <taxon>Metazoa</taxon>
        <taxon>Ecdysozoa</taxon>
        <taxon>Arthropoda</taxon>
        <taxon>Hexapoda</taxon>
        <taxon>Insecta</taxon>
        <taxon>Pterygota</taxon>
        <taxon>Neoptera</taxon>
        <taxon>Endopterygota</taxon>
        <taxon>Coleoptera</taxon>
        <taxon>Polyphaga</taxon>
        <taxon>Cucujiformia</taxon>
        <taxon>Chrysomeloidea</taxon>
        <taxon>Chrysomelidae</taxon>
        <taxon>Bruchinae</taxon>
        <taxon>Bruchini</taxon>
        <taxon>Callosobruchus</taxon>
    </lineage>
</organism>
<proteinExistence type="predicted"/>
<evidence type="ECO:0000256" key="1">
    <source>
        <dbReference type="SAM" id="MobiDB-lite"/>
    </source>
</evidence>
<feature type="compositionally biased region" description="Polar residues" evidence="1">
    <location>
        <begin position="202"/>
        <end position="220"/>
    </location>
</feature>